<reference evidence="4 5" key="1">
    <citation type="submission" date="2024-09" db="EMBL/GenBank/DDBJ databases">
        <authorList>
            <person name="Lee S.D."/>
        </authorList>
    </citation>
    <scope>NUCLEOTIDE SEQUENCE [LARGE SCALE GENOMIC DNA]</scope>
    <source>
        <strain evidence="2 5">N1-1</strain>
        <strain evidence="3 4">N1-3</strain>
    </source>
</reference>
<accession>A0ABV6V1W2</accession>
<evidence type="ECO:0000259" key="1">
    <source>
        <dbReference type="Pfam" id="PF12680"/>
    </source>
</evidence>
<protein>
    <submittedName>
        <fullName evidence="2">Nuclear transport factor 2 family protein</fullName>
    </submittedName>
</protein>
<dbReference type="EMBL" id="JBHEZX010000001">
    <property type="protein sequence ID" value="MFC1407710.1"/>
    <property type="molecule type" value="Genomic_DNA"/>
</dbReference>
<dbReference type="Proteomes" id="UP001592530">
    <property type="component" value="Unassembled WGS sequence"/>
</dbReference>
<evidence type="ECO:0000313" key="2">
    <source>
        <dbReference type="EMBL" id="MFC1407710.1"/>
    </source>
</evidence>
<dbReference type="Pfam" id="PF12680">
    <property type="entry name" value="SnoaL_2"/>
    <property type="match status" value="1"/>
</dbReference>
<proteinExistence type="predicted"/>
<dbReference type="InterPro" id="IPR037401">
    <property type="entry name" value="SnoaL-like"/>
</dbReference>
<dbReference type="Proteomes" id="UP001592582">
    <property type="component" value="Unassembled WGS sequence"/>
</dbReference>
<dbReference type="RefSeq" id="WP_380500872.1">
    <property type="nucleotide sequence ID" value="NZ_JBHEZX010000001.1"/>
</dbReference>
<organism evidence="2 5">
    <name type="scientific">Streptacidiphilus alkalitolerans</name>
    <dbReference type="NCBI Taxonomy" id="3342712"/>
    <lineage>
        <taxon>Bacteria</taxon>
        <taxon>Bacillati</taxon>
        <taxon>Actinomycetota</taxon>
        <taxon>Actinomycetes</taxon>
        <taxon>Kitasatosporales</taxon>
        <taxon>Streptomycetaceae</taxon>
        <taxon>Streptacidiphilus</taxon>
    </lineage>
</organism>
<comment type="caution">
    <text evidence="2">The sequence shown here is derived from an EMBL/GenBank/DDBJ whole genome shotgun (WGS) entry which is preliminary data.</text>
</comment>
<evidence type="ECO:0000313" key="3">
    <source>
        <dbReference type="EMBL" id="MFC1430728.1"/>
    </source>
</evidence>
<gene>
    <name evidence="3" type="ORF">ACEZDB_08670</name>
    <name evidence="2" type="ORF">ACEZDG_00250</name>
</gene>
<dbReference type="SUPFAM" id="SSF54427">
    <property type="entry name" value="NTF2-like"/>
    <property type="match status" value="1"/>
</dbReference>
<dbReference type="Gene3D" id="3.10.450.50">
    <property type="match status" value="1"/>
</dbReference>
<evidence type="ECO:0000313" key="5">
    <source>
        <dbReference type="Proteomes" id="UP001592582"/>
    </source>
</evidence>
<sequence>MTATATLQDLAERYIATWNETDPTARRALVTDLWAEDGSYTDPLVAAEGLDAIDATLAAVQGQFAGLVFTLAGPVDAHHHIARFGWELGPAGGEALVVGFDVLVADAEGRIGQVHGFLDKVPSA</sequence>
<keyword evidence="5" id="KW-1185">Reference proteome</keyword>
<evidence type="ECO:0000313" key="4">
    <source>
        <dbReference type="Proteomes" id="UP001592530"/>
    </source>
</evidence>
<dbReference type="InterPro" id="IPR032710">
    <property type="entry name" value="NTF2-like_dom_sf"/>
</dbReference>
<feature type="domain" description="SnoaL-like" evidence="1">
    <location>
        <begin position="11"/>
        <end position="111"/>
    </location>
</feature>
<name>A0ABV6V1W2_9ACTN</name>
<dbReference type="EMBL" id="JBHEZY010000002">
    <property type="protein sequence ID" value="MFC1430728.1"/>
    <property type="molecule type" value="Genomic_DNA"/>
</dbReference>